<dbReference type="SUPFAM" id="SSF53335">
    <property type="entry name" value="S-adenosyl-L-methionine-dependent methyltransferases"/>
    <property type="match status" value="1"/>
</dbReference>
<dbReference type="InterPro" id="IPR050210">
    <property type="entry name" value="tRNA_Adenine-N(6)_MTase"/>
</dbReference>
<dbReference type="EMBL" id="SUNI01000004">
    <property type="protein sequence ID" value="TJZ92708.1"/>
    <property type="molecule type" value="Genomic_DNA"/>
</dbReference>
<evidence type="ECO:0000313" key="4">
    <source>
        <dbReference type="EMBL" id="TJZ92708.1"/>
    </source>
</evidence>
<gene>
    <name evidence="4" type="ORF">FA743_07560</name>
</gene>
<evidence type="ECO:0000256" key="2">
    <source>
        <dbReference type="ARBA" id="ARBA00022691"/>
    </source>
</evidence>
<dbReference type="InterPro" id="IPR007848">
    <property type="entry name" value="Small_mtfrase_dom"/>
</dbReference>
<dbReference type="Gene3D" id="3.40.50.150">
    <property type="entry name" value="Vaccinia Virus protein VP39"/>
    <property type="match status" value="1"/>
</dbReference>
<accession>A0A4V5MWX5</accession>
<feature type="domain" description="Methyltransferase small" evidence="3">
    <location>
        <begin position="31"/>
        <end position="123"/>
    </location>
</feature>
<protein>
    <submittedName>
        <fullName evidence="4">Methyltransferase</fullName>
    </submittedName>
</protein>
<comment type="caution">
    <text evidence="4">The sequence shown here is derived from an EMBL/GenBank/DDBJ whole genome shotgun (WGS) entry which is preliminary data.</text>
</comment>
<dbReference type="AlphaFoldDB" id="A0A4V5MWX5"/>
<sequence length="252" mass="26049">MSDTRLDGFLDGRLRIAQPARGYRAGADAVMLAAACPARAGQAVLELGCGAGTASLCLGWRIPGLILTGLERQAAYADLARANATANGIALDVLTGDLADPPPALRAALFDHVLMNPPFFLGGTPAPDPGRAGARREETPLALWIDAGLRRLRPGGWLVVIQRADRLDGVMAALQGRAGGVTILPIAARVGHPAGRVLVAARKGARSPLRLLAPLITHAAPVHGRDGEDLTVTAQAILRQGAPIDLGIAKVP</sequence>
<name>A0A4V5MWX5_9RHOB</name>
<keyword evidence="4" id="KW-0808">Transferase</keyword>
<keyword evidence="5" id="KW-1185">Reference proteome</keyword>
<dbReference type="PANTHER" id="PTHR47739">
    <property type="entry name" value="TRNA1(VAL) (ADENINE(37)-N6)-METHYLTRANSFERASE"/>
    <property type="match status" value="1"/>
</dbReference>
<dbReference type="Proteomes" id="UP000309747">
    <property type="component" value="Unassembled WGS sequence"/>
</dbReference>
<evidence type="ECO:0000256" key="1">
    <source>
        <dbReference type="ARBA" id="ARBA00022603"/>
    </source>
</evidence>
<dbReference type="OrthoDB" id="5489421at2"/>
<reference evidence="4 5" key="1">
    <citation type="submission" date="2019-04" db="EMBL/GenBank/DDBJ databases">
        <authorList>
            <person name="Li J."/>
        </authorList>
    </citation>
    <scope>NUCLEOTIDE SEQUENCE [LARGE SCALE GENOMIC DNA]</scope>
    <source>
        <strain evidence="4 5">KCTC 42687</strain>
    </source>
</reference>
<evidence type="ECO:0000259" key="3">
    <source>
        <dbReference type="Pfam" id="PF05175"/>
    </source>
</evidence>
<dbReference type="Pfam" id="PF05175">
    <property type="entry name" value="MTS"/>
    <property type="match status" value="1"/>
</dbReference>
<organism evidence="4 5">
    <name type="scientific">Paracoccus gahaiensis</name>
    <dbReference type="NCBI Taxonomy" id="1706839"/>
    <lineage>
        <taxon>Bacteria</taxon>
        <taxon>Pseudomonadati</taxon>
        <taxon>Pseudomonadota</taxon>
        <taxon>Alphaproteobacteria</taxon>
        <taxon>Rhodobacterales</taxon>
        <taxon>Paracoccaceae</taxon>
        <taxon>Paracoccus</taxon>
    </lineage>
</organism>
<evidence type="ECO:0000313" key="5">
    <source>
        <dbReference type="Proteomes" id="UP000309747"/>
    </source>
</evidence>
<dbReference type="CDD" id="cd02440">
    <property type="entry name" value="AdoMet_MTases"/>
    <property type="match status" value="1"/>
</dbReference>
<dbReference type="GO" id="GO:0008168">
    <property type="term" value="F:methyltransferase activity"/>
    <property type="evidence" value="ECO:0007669"/>
    <property type="project" value="UniProtKB-KW"/>
</dbReference>
<dbReference type="InterPro" id="IPR029063">
    <property type="entry name" value="SAM-dependent_MTases_sf"/>
</dbReference>
<dbReference type="GO" id="GO:0032259">
    <property type="term" value="P:methylation"/>
    <property type="evidence" value="ECO:0007669"/>
    <property type="project" value="UniProtKB-KW"/>
</dbReference>
<proteinExistence type="predicted"/>
<keyword evidence="2" id="KW-0949">S-adenosyl-L-methionine</keyword>
<dbReference type="PANTHER" id="PTHR47739:SF1">
    <property type="entry name" value="TRNA1(VAL) (ADENINE(37)-N6)-METHYLTRANSFERASE"/>
    <property type="match status" value="1"/>
</dbReference>
<dbReference type="RefSeq" id="WP_136885253.1">
    <property type="nucleotide sequence ID" value="NZ_SUNI01000004.1"/>
</dbReference>
<keyword evidence="1 4" id="KW-0489">Methyltransferase</keyword>